<dbReference type="EMBL" id="CP041395">
    <property type="protein sequence ID" value="QDM12689.1"/>
    <property type="molecule type" value="Genomic_DNA"/>
</dbReference>
<dbReference type="InterPro" id="IPR051043">
    <property type="entry name" value="Sulfatase_Mod_Factor_Kinase"/>
</dbReference>
<gene>
    <name evidence="3" type="ORF">DYI28_19250</name>
</gene>
<accession>A0AAP9IZ19</accession>
<dbReference type="InterPro" id="IPR042095">
    <property type="entry name" value="SUMF_sf"/>
</dbReference>
<dbReference type="PANTHER" id="PTHR23150:SF19">
    <property type="entry name" value="FORMYLGLYCINE-GENERATING ENZYME"/>
    <property type="match status" value="1"/>
</dbReference>
<reference evidence="4" key="1">
    <citation type="journal article" date="2018" name="J. Anim. Genet.">
        <title>Acquired interbacterial defense systems protect against interspecies antagonism in the human gut microbiome.</title>
        <authorList>
            <person name="Ross B.D."/>
            <person name="Verster A.J."/>
            <person name="Radey M.C."/>
            <person name="Schmidtke D.T."/>
            <person name="Pope C.E."/>
            <person name="Hoffman L.R."/>
            <person name="Hajjar A."/>
            <person name="Peterson S.B."/>
            <person name="Borenstein E."/>
            <person name="Mougous J."/>
        </authorList>
    </citation>
    <scope>NUCLEOTIDE SEQUENCE [LARGE SCALE GENOMIC DNA]</scope>
    <source>
        <strain evidence="4">3725 D1 iv</strain>
    </source>
</reference>
<evidence type="ECO:0000313" key="4">
    <source>
        <dbReference type="Proteomes" id="UP000318823"/>
    </source>
</evidence>
<dbReference type="InterPro" id="IPR016187">
    <property type="entry name" value="CTDL_fold"/>
</dbReference>
<evidence type="ECO:0000256" key="1">
    <source>
        <dbReference type="SAM" id="MobiDB-lite"/>
    </source>
</evidence>
<dbReference type="Proteomes" id="UP000318823">
    <property type="component" value="Chromosome"/>
</dbReference>
<sequence length="341" mass="38289">MMLGAVLVMAGTSCSDNDEYDNPSRPVEPGDSYFSSEPVEEGPSLFDAATINTSKIPRVTSNKNTGLDGYYPLDPGDTWASVIRPERVKFFEKFLKEDMIFVNGGTFLMGATAEQGEGVHIDELPVHKVTVSDFYICRFEVTQEMYSYVMGKWENFSWKDLATTRLPMDNRLFSEMQTFCNKLNEITGLHFTLPTEAQWEFAARGGRKRTSTVYAGSNNFDEVGYNLSNCYRLPEGQTGMQFWPEEVGKKLPNELGLYDMSGNVAEVCLDWYDEYSGEDQVDPVGPDALPSDVPQKRICRGGGWNTNTSACRVSARAAFPVDKRNKLIGFRLVHPKLENVQ</sequence>
<protein>
    <submittedName>
        <fullName evidence="3">Formylglycine-generating enzyme family protein</fullName>
    </submittedName>
</protein>
<feature type="region of interest" description="Disordered" evidence="1">
    <location>
        <begin position="14"/>
        <end position="38"/>
    </location>
</feature>
<dbReference type="InterPro" id="IPR005532">
    <property type="entry name" value="SUMF_dom"/>
</dbReference>
<evidence type="ECO:0000313" key="3">
    <source>
        <dbReference type="EMBL" id="QDM12689.1"/>
    </source>
</evidence>
<dbReference type="GO" id="GO:0120147">
    <property type="term" value="F:formylglycine-generating oxidase activity"/>
    <property type="evidence" value="ECO:0007669"/>
    <property type="project" value="TreeGrafter"/>
</dbReference>
<organism evidence="3 4">
    <name type="scientific">Bacteroides ovatus</name>
    <dbReference type="NCBI Taxonomy" id="28116"/>
    <lineage>
        <taxon>Bacteria</taxon>
        <taxon>Pseudomonadati</taxon>
        <taxon>Bacteroidota</taxon>
        <taxon>Bacteroidia</taxon>
        <taxon>Bacteroidales</taxon>
        <taxon>Bacteroidaceae</taxon>
        <taxon>Bacteroides</taxon>
    </lineage>
</organism>
<dbReference type="SUPFAM" id="SSF56436">
    <property type="entry name" value="C-type lectin-like"/>
    <property type="match status" value="1"/>
</dbReference>
<evidence type="ECO:0000259" key="2">
    <source>
        <dbReference type="Pfam" id="PF03781"/>
    </source>
</evidence>
<dbReference type="Gene3D" id="3.90.1580.10">
    <property type="entry name" value="paralog of FGE (formylglycine-generating enzyme)"/>
    <property type="match status" value="1"/>
</dbReference>
<dbReference type="PANTHER" id="PTHR23150">
    <property type="entry name" value="SULFATASE MODIFYING FACTOR 1, 2"/>
    <property type="match status" value="1"/>
</dbReference>
<name>A0AAP9IZ19_BACOV</name>
<dbReference type="Pfam" id="PF03781">
    <property type="entry name" value="FGE-sulfatase"/>
    <property type="match status" value="1"/>
</dbReference>
<proteinExistence type="predicted"/>
<dbReference type="AlphaFoldDB" id="A0AAP9IZ19"/>
<feature type="domain" description="Sulfatase-modifying factor enzyme-like" evidence="2">
    <location>
        <begin position="97"/>
        <end position="333"/>
    </location>
</feature>